<name>A0A085ZZB3_9FLAO</name>
<evidence type="ECO:0000313" key="2">
    <source>
        <dbReference type="Proteomes" id="UP000028705"/>
    </source>
</evidence>
<protein>
    <submittedName>
        <fullName evidence="1">Uncharacterized protein</fullName>
    </submittedName>
</protein>
<gene>
    <name evidence="1" type="ORF">IW15_22225</name>
</gene>
<dbReference type="STRING" id="445961.IW15_22225"/>
<dbReference type="AlphaFoldDB" id="A0A085ZZB3"/>
<reference evidence="1 2" key="1">
    <citation type="submission" date="2014-07" db="EMBL/GenBank/DDBJ databases">
        <title>Genome of Chryseobacterium soli DSM 19298.</title>
        <authorList>
            <person name="Stropko S.J."/>
            <person name="Pipes S.E."/>
            <person name="Newman J."/>
        </authorList>
    </citation>
    <scope>NUCLEOTIDE SEQUENCE [LARGE SCALE GENOMIC DNA]</scope>
    <source>
        <strain evidence="1 2">DSM 19298</strain>
    </source>
</reference>
<organism evidence="1 2">
    <name type="scientific">Chryseobacterium soli</name>
    <dbReference type="NCBI Taxonomy" id="445961"/>
    <lineage>
        <taxon>Bacteria</taxon>
        <taxon>Pseudomonadati</taxon>
        <taxon>Bacteroidota</taxon>
        <taxon>Flavobacteriia</taxon>
        <taxon>Flavobacteriales</taxon>
        <taxon>Weeksellaceae</taxon>
        <taxon>Chryseobacterium group</taxon>
        <taxon>Chryseobacterium</taxon>
    </lineage>
</organism>
<sequence>MNIAVIKTPGKLKGKAKGEMLSIFGDNYYSEYGRDICIYNIKNCNIIYYKKNETKPRYLS</sequence>
<dbReference type="Proteomes" id="UP000028705">
    <property type="component" value="Unassembled WGS sequence"/>
</dbReference>
<dbReference type="RefSeq" id="WP_034715564.1">
    <property type="nucleotide sequence ID" value="NZ_JPRH01000017.1"/>
</dbReference>
<comment type="caution">
    <text evidence="1">The sequence shown here is derived from an EMBL/GenBank/DDBJ whole genome shotgun (WGS) entry which is preliminary data.</text>
</comment>
<dbReference type="EMBL" id="JPRH01000017">
    <property type="protein sequence ID" value="KFF09777.1"/>
    <property type="molecule type" value="Genomic_DNA"/>
</dbReference>
<accession>A0A085ZZB3</accession>
<keyword evidence="2" id="KW-1185">Reference proteome</keyword>
<evidence type="ECO:0000313" key="1">
    <source>
        <dbReference type="EMBL" id="KFF09777.1"/>
    </source>
</evidence>
<proteinExistence type="predicted"/>